<gene>
    <name evidence="10" type="ordered locus">sce5304</name>
</gene>
<dbReference type="GO" id="GO:0003824">
    <property type="term" value="F:catalytic activity"/>
    <property type="evidence" value="ECO:0007669"/>
    <property type="project" value="InterPro"/>
</dbReference>
<dbReference type="eggNOG" id="COG1032">
    <property type="taxonomic scope" value="Bacteria"/>
</dbReference>
<dbReference type="GO" id="GO:0051539">
    <property type="term" value="F:4 iron, 4 sulfur cluster binding"/>
    <property type="evidence" value="ECO:0007669"/>
    <property type="project" value="UniProtKB-KW"/>
</dbReference>
<dbReference type="GO" id="GO:0046872">
    <property type="term" value="F:metal ion binding"/>
    <property type="evidence" value="ECO:0007669"/>
    <property type="project" value="UniProtKB-KW"/>
</dbReference>
<dbReference type="BioCyc" id="SCEL448385:SCE_RS27225-MONOMER"/>
<dbReference type="SUPFAM" id="SSF52242">
    <property type="entry name" value="Cobalamin (vitamin B12)-binding domain"/>
    <property type="match status" value="1"/>
</dbReference>
<evidence type="ECO:0000259" key="9">
    <source>
        <dbReference type="PROSITE" id="PS51918"/>
    </source>
</evidence>
<feature type="domain" description="B12-binding" evidence="8">
    <location>
        <begin position="29"/>
        <end position="161"/>
    </location>
</feature>
<reference evidence="10 11" key="1">
    <citation type="journal article" date="2007" name="Nat. Biotechnol.">
        <title>Complete genome sequence of the myxobacterium Sorangium cellulosum.</title>
        <authorList>
            <person name="Schneiker S."/>
            <person name="Perlova O."/>
            <person name="Kaiser O."/>
            <person name="Gerth K."/>
            <person name="Alici A."/>
            <person name="Altmeyer M.O."/>
            <person name="Bartels D."/>
            <person name="Bekel T."/>
            <person name="Beyer S."/>
            <person name="Bode E."/>
            <person name="Bode H.B."/>
            <person name="Bolten C.J."/>
            <person name="Choudhuri J.V."/>
            <person name="Doss S."/>
            <person name="Elnakady Y.A."/>
            <person name="Frank B."/>
            <person name="Gaigalat L."/>
            <person name="Goesmann A."/>
            <person name="Groeger C."/>
            <person name="Gross F."/>
            <person name="Jelsbak L."/>
            <person name="Jelsbak L."/>
            <person name="Kalinowski J."/>
            <person name="Kegler C."/>
            <person name="Knauber T."/>
            <person name="Konietzny S."/>
            <person name="Kopp M."/>
            <person name="Krause L."/>
            <person name="Krug D."/>
            <person name="Linke B."/>
            <person name="Mahmud T."/>
            <person name="Martinez-Arias R."/>
            <person name="McHardy A.C."/>
            <person name="Merai M."/>
            <person name="Meyer F."/>
            <person name="Mormann S."/>
            <person name="Munoz-Dorado J."/>
            <person name="Perez J."/>
            <person name="Pradella S."/>
            <person name="Rachid S."/>
            <person name="Raddatz G."/>
            <person name="Rosenau F."/>
            <person name="Rueckert C."/>
            <person name="Sasse F."/>
            <person name="Scharfe M."/>
            <person name="Schuster S.C."/>
            <person name="Suen G."/>
            <person name="Treuner-Lange A."/>
            <person name="Velicer G.J."/>
            <person name="Vorholter F.-J."/>
            <person name="Weissman K.J."/>
            <person name="Welch R.D."/>
            <person name="Wenzel S.C."/>
            <person name="Whitworth D.E."/>
            <person name="Wilhelm S."/>
            <person name="Wittmann C."/>
            <person name="Bloecker H."/>
            <person name="Puehler A."/>
            <person name="Mueller R."/>
        </authorList>
    </citation>
    <scope>NUCLEOTIDE SEQUENCE [LARGE SCALE GENOMIC DNA]</scope>
    <source>
        <strain evidence="11">So ce56</strain>
    </source>
</reference>
<dbReference type="Gene3D" id="3.40.50.280">
    <property type="entry name" value="Cobalamin-binding domain"/>
    <property type="match status" value="1"/>
</dbReference>
<keyword evidence="11" id="KW-1185">Reference proteome</keyword>
<protein>
    <submittedName>
        <fullName evidence="10">Uncharacterized protein</fullName>
    </submittedName>
</protein>
<evidence type="ECO:0000256" key="5">
    <source>
        <dbReference type="ARBA" id="ARBA00022723"/>
    </source>
</evidence>
<dbReference type="InterPro" id="IPR051198">
    <property type="entry name" value="BchE-like"/>
</dbReference>
<dbReference type="Pfam" id="PF04055">
    <property type="entry name" value="Radical_SAM"/>
    <property type="match status" value="1"/>
</dbReference>
<feature type="domain" description="Radical SAM core" evidence="9">
    <location>
        <begin position="188"/>
        <end position="423"/>
    </location>
</feature>
<dbReference type="InterPro" id="IPR006158">
    <property type="entry name" value="Cobalamin-bd"/>
</dbReference>
<evidence type="ECO:0000313" key="10">
    <source>
        <dbReference type="EMBL" id="CAN95467.1"/>
    </source>
</evidence>
<dbReference type="SFLD" id="SFLDG01082">
    <property type="entry name" value="B12-binding_domain_containing"/>
    <property type="match status" value="1"/>
</dbReference>
<sequence length="462" mass="51453">MPPATTMGRRSRRALLLAMSGVRVKDEELARLGLTLPGFVERSEVIASLPSLGLLTIAAHTPEGWEVEYRELDAIADADVARIVDGRYDVVAISSLAARALDAYALADRLRAEGVTVVLGGLHASALPDEAAQHADSVVQGEGELLWPVLLHELGEGRLRPLYSARSGAWPAFSIEGARVPRYDLLDVARYNRFTLQATRGCPLACTFCAASRLISPYKRKPIPLIRRELDAIIEAWPQPFLELADDNTFVQKPWARELARLFVEYNARRTRPIAWFTETDISVADDPELLDLLAESNCAELLIGLESVNPTALRAAEPRGFKAAERARYVDSVGRIQERGIPVNGCFVLGFDEDDDGVFERTLAFARECDLAEVQITVLTPFPGTALHRALDLQGRLLRPVFWDACTLFDVTFRPARMSVEALEQGFRWLMSELYSPGETARRRSRFRRATRARRGRNARS</sequence>
<keyword evidence="3" id="KW-0808">Transferase</keyword>
<keyword evidence="7" id="KW-0411">Iron-sulfur</keyword>
<evidence type="ECO:0000256" key="7">
    <source>
        <dbReference type="ARBA" id="ARBA00023014"/>
    </source>
</evidence>
<keyword evidence="6" id="KW-0408">Iron</keyword>
<dbReference type="Gene3D" id="3.80.30.20">
    <property type="entry name" value="tm_1862 like domain"/>
    <property type="match status" value="1"/>
</dbReference>
<dbReference type="PROSITE" id="PS51332">
    <property type="entry name" value="B12_BINDING"/>
    <property type="match status" value="1"/>
</dbReference>
<dbReference type="EMBL" id="AM746676">
    <property type="protein sequence ID" value="CAN95467.1"/>
    <property type="molecule type" value="Genomic_DNA"/>
</dbReference>
<dbReference type="KEGG" id="scl:sce5304"/>
<dbReference type="InterPro" id="IPR025274">
    <property type="entry name" value="DUF4070"/>
</dbReference>
<dbReference type="Pfam" id="PF13282">
    <property type="entry name" value="DUF4070"/>
    <property type="match status" value="1"/>
</dbReference>
<dbReference type="STRING" id="448385.sce5304"/>
<organism evidence="10 11">
    <name type="scientific">Sorangium cellulosum (strain So ce56)</name>
    <name type="common">Polyangium cellulosum (strain So ce56)</name>
    <dbReference type="NCBI Taxonomy" id="448385"/>
    <lineage>
        <taxon>Bacteria</taxon>
        <taxon>Pseudomonadati</taxon>
        <taxon>Myxococcota</taxon>
        <taxon>Polyangia</taxon>
        <taxon>Polyangiales</taxon>
        <taxon>Polyangiaceae</taxon>
        <taxon>Sorangium</taxon>
    </lineage>
</organism>
<proteinExistence type="predicted"/>
<dbReference type="PANTHER" id="PTHR43409:SF7">
    <property type="entry name" value="BLL1977 PROTEIN"/>
    <property type="match status" value="1"/>
</dbReference>
<evidence type="ECO:0000313" key="11">
    <source>
        <dbReference type="Proteomes" id="UP000002139"/>
    </source>
</evidence>
<dbReference type="InterPro" id="IPR058240">
    <property type="entry name" value="rSAM_sf"/>
</dbReference>
<dbReference type="HOGENOM" id="CLU_021572_5_1_7"/>
<keyword evidence="4" id="KW-0949">S-adenosyl-L-methionine</keyword>
<evidence type="ECO:0000256" key="2">
    <source>
        <dbReference type="ARBA" id="ARBA00022603"/>
    </source>
</evidence>
<evidence type="ECO:0000259" key="8">
    <source>
        <dbReference type="PROSITE" id="PS51332"/>
    </source>
</evidence>
<dbReference type="InterPro" id="IPR007197">
    <property type="entry name" value="rSAM"/>
</dbReference>
<dbReference type="CDD" id="cd01335">
    <property type="entry name" value="Radical_SAM"/>
    <property type="match status" value="1"/>
</dbReference>
<dbReference type="PROSITE" id="PS51918">
    <property type="entry name" value="RADICAL_SAM"/>
    <property type="match status" value="1"/>
</dbReference>
<dbReference type="GO" id="GO:0031419">
    <property type="term" value="F:cobalamin binding"/>
    <property type="evidence" value="ECO:0007669"/>
    <property type="project" value="InterPro"/>
</dbReference>
<dbReference type="CDD" id="cd02068">
    <property type="entry name" value="radical_SAM_B12_BD"/>
    <property type="match status" value="1"/>
</dbReference>
<dbReference type="InterPro" id="IPR006638">
    <property type="entry name" value="Elp3/MiaA/NifB-like_rSAM"/>
</dbReference>
<dbReference type="OrthoDB" id="9804952at2"/>
<dbReference type="SMART" id="SM00729">
    <property type="entry name" value="Elp3"/>
    <property type="match status" value="1"/>
</dbReference>
<dbReference type="Proteomes" id="UP000002139">
    <property type="component" value="Chromosome"/>
</dbReference>
<keyword evidence="5" id="KW-0479">Metal-binding</keyword>
<dbReference type="GO" id="GO:0005829">
    <property type="term" value="C:cytosol"/>
    <property type="evidence" value="ECO:0007669"/>
    <property type="project" value="TreeGrafter"/>
</dbReference>
<accession>A9FX05</accession>
<dbReference type="InterPro" id="IPR034466">
    <property type="entry name" value="Methyltransferase_Class_B"/>
</dbReference>
<dbReference type="SUPFAM" id="SSF102114">
    <property type="entry name" value="Radical SAM enzymes"/>
    <property type="match status" value="1"/>
</dbReference>
<evidence type="ECO:0000256" key="1">
    <source>
        <dbReference type="ARBA" id="ARBA00001966"/>
    </source>
</evidence>
<evidence type="ECO:0000256" key="6">
    <source>
        <dbReference type="ARBA" id="ARBA00023004"/>
    </source>
</evidence>
<evidence type="ECO:0000256" key="4">
    <source>
        <dbReference type="ARBA" id="ARBA00022691"/>
    </source>
</evidence>
<evidence type="ECO:0000256" key="3">
    <source>
        <dbReference type="ARBA" id="ARBA00022679"/>
    </source>
</evidence>
<dbReference type="AlphaFoldDB" id="A9FX05"/>
<dbReference type="InterPro" id="IPR023404">
    <property type="entry name" value="rSAM_horseshoe"/>
</dbReference>
<name>A9FX05_SORC5</name>
<dbReference type="Pfam" id="PF02310">
    <property type="entry name" value="B12-binding"/>
    <property type="match status" value="1"/>
</dbReference>
<comment type="cofactor">
    <cofactor evidence="1">
        <name>[4Fe-4S] cluster</name>
        <dbReference type="ChEBI" id="CHEBI:49883"/>
    </cofactor>
</comment>
<keyword evidence="2" id="KW-0489">Methyltransferase</keyword>
<dbReference type="SFLD" id="SFLDG01123">
    <property type="entry name" value="methyltransferase_(Class_B)"/>
    <property type="match status" value="1"/>
</dbReference>
<dbReference type="SFLD" id="SFLDS00029">
    <property type="entry name" value="Radical_SAM"/>
    <property type="match status" value="1"/>
</dbReference>
<dbReference type="PANTHER" id="PTHR43409">
    <property type="entry name" value="ANAEROBIC MAGNESIUM-PROTOPORPHYRIN IX MONOMETHYL ESTER CYCLASE-RELATED"/>
    <property type="match status" value="1"/>
</dbReference>
<dbReference type="InterPro" id="IPR036724">
    <property type="entry name" value="Cobalamin-bd_sf"/>
</dbReference>